<dbReference type="EMBL" id="FO082050">
    <property type="protein sequence ID" value="CCE82906.1"/>
    <property type="molecule type" value="Genomic_DNA"/>
</dbReference>
<keyword evidence="2" id="KW-1185">Reference proteome</keyword>
<dbReference type="STRING" id="559304.G8YD75"/>
<dbReference type="SUPFAM" id="SSF56784">
    <property type="entry name" value="HAD-like"/>
    <property type="match status" value="1"/>
</dbReference>
<protein>
    <submittedName>
        <fullName evidence="1">Piso0_002667 protein</fullName>
    </submittedName>
</protein>
<dbReference type="Gene3D" id="3.40.50.1000">
    <property type="entry name" value="HAD superfamily/HAD-like"/>
    <property type="match status" value="1"/>
</dbReference>
<sequence length="287" mass="32674">MDRHGARTHSKLTRKLPSAFLIDWDETITKGDTIHLVAEASNATKKRDPPFEHYVSVYNRAYDDYKREFLTKRGDINSIEKEMEFQKGMKKVEMSSVNELCKLKFFEGLTVKNLVSQSSKVSLRENFLDFLGKCRLYNVQVIILSVNWTKLIMESVLKSHGFSEDSMDIQYIVNELEFSGGVCTGMFNNSKSVRTGIDKLEYLVKVHSTLGDVCYIGDSSTDIPCLVNSDAGIVMENGSAIKSLQRINVTLSSLAQSNTLEKDVVYYGNWHDISSHFFKNHFFTKID</sequence>
<dbReference type="InParanoid" id="G8YD75"/>
<proteinExistence type="predicted"/>
<dbReference type="PANTHER" id="PTHR28181">
    <property type="entry name" value="UPF0655 PROTEIN YCR015C"/>
    <property type="match status" value="1"/>
</dbReference>
<dbReference type="InterPro" id="IPR050849">
    <property type="entry name" value="HAD-like_hydrolase_phosphatase"/>
</dbReference>
<dbReference type="OrthoDB" id="10255128at2759"/>
<dbReference type="PANTHER" id="PTHR28181:SF1">
    <property type="entry name" value="COLD TOLERANCE PROTEIN 1"/>
    <property type="match status" value="1"/>
</dbReference>
<dbReference type="OMA" id="CDYERAS"/>
<dbReference type="InterPro" id="IPR036412">
    <property type="entry name" value="HAD-like_sf"/>
</dbReference>
<reference evidence="1 2" key="1">
    <citation type="journal article" date="2012" name="G3 (Bethesda)">
        <title>Pichia sorbitophila, an interspecies yeast hybrid reveals early steps of genome resolution following polyploidization.</title>
        <authorList>
            <person name="Leh Louis V."/>
            <person name="Despons L."/>
            <person name="Friedrich A."/>
            <person name="Martin T."/>
            <person name="Durrens P."/>
            <person name="Casaregola S."/>
            <person name="Neuveglise C."/>
            <person name="Fairhead C."/>
            <person name="Marck C."/>
            <person name="Cruz J.A."/>
            <person name="Straub M.L."/>
            <person name="Kugler V."/>
            <person name="Sacerdot C."/>
            <person name="Uzunov Z."/>
            <person name="Thierry A."/>
            <person name="Weiss S."/>
            <person name="Bleykasten C."/>
            <person name="De Montigny J."/>
            <person name="Jacques N."/>
            <person name="Jung P."/>
            <person name="Lemaire M."/>
            <person name="Mallet S."/>
            <person name="Morel G."/>
            <person name="Richard G.F."/>
            <person name="Sarkar A."/>
            <person name="Savel G."/>
            <person name="Schacherer J."/>
            <person name="Seret M.L."/>
            <person name="Talla E."/>
            <person name="Samson G."/>
            <person name="Jubin C."/>
            <person name="Poulain J."/>
            <person name="Vacherie B."/>
            <person name="Barbe V."/>
            <person name="Pelletier E."/>
            <person name="Sherman D.J."/>
            <person name="Westhof E."/>
            <person name="Weissenbach J."/>
            <person name="Baret P.V."/>
            <person name="Wincker P."/>
            <person name="Gaillardin C."/>
            <person name="Dujon B."/>
            <person name="Souciet J.L."/>
        </authorList>
    </citation>
    <scope>NUCLEOTIDE SEQUENCE [LARGE SCALE GENOMIC DNA]</scope>
    <source>
        <strain evidence="2">ATCC MYA-4447 / BCRC 22081 / CBS 7064 / NBRC 10061 / NRRL Y-12695</strain>
    </source>
</reference>
<dbReference type="InterPro" id="IPR023214">
    <property type="entry name" value="HAD_sf"/>
</dbReference>
<dbReference type="HOGENOM" id="CLU_056574_2_0_1"/>
<dbReference type="Pfam" id="PF12710">
    <property type="entry name" value="HAD"/>
    <property type="match status" value="1"/>
</dbReference>
<organism evidence="1 2">
    <name type="scientific">Pichia sorbitophila (strain ATCC MYA-4447 / BCRC 22081 / CBS 7064 / NBRC 10061 / NRRL Y-12695)</name>
    <name type="common">Hybrid yeast</name>
    <dbReference type="NCBI Taxonomy" id="559304"/>
    <lineage>
        <taxon>Eukaryota</taxon>
        <taxon>Fungi</taxon>
        <taxon>Dikarya</taxon>
        <taxon>Ascomycota</taxon>
        <taxon>Saccharomycotina</taxon>
        <taxon>Pichiomycetes</taxon>
        <taxon>Debaryomycetaceae</taxon>
        <taxon>Millerozyma</taxon>
    </lineage>
</organism>
<dbReference type="AlphaFoldDB" id="G8YD75"/>
<accession>G8YD75</accession>
<dbReference type="FunCoup" id="G8YD75">
    <property type="interactions" value="41"/>
</dbReference>
<name>G8YD75_PICSO</name>
<gene>
    <name evidence="1" type="primary">Piso0_002667</name>
    <name evidence="1" type="ORF">GNLVRS01_PISO0J16971g</name>
</gene>
<evidence type="ECO:0000313" key="2">
    <source>
        <dbReference type="Proteomes" id="UP000005222"/>
    </source>
</evidence>
<dbReference type="eggNOG" id="ENOG502S7B4">
    <property type="taxonomic scope" value="Eukaryota"/>
</dbReference>
<evidence type="ECO:0000313" key="1">
    <source>
        <dbReference type="EMBL" id="CCE82906.1"/>
    </source>
</evidence>
<dbReference type="Proteomes" id="UP000005222">
    <property type="component" value="Chromosome J"/>
</dbReference>